<dbReference type="EMBL" id="JBBMEW010000016">
    <property type="protein sequence ID" value="MEQ2528263.1"/>
    <property type="molecule type" value="Genomic_DNA"/>
</dbReference>
<evidence type="ECO:0000313" key="1">
    <source>
        <dbReference type="EMBL" id="MEQ2528263.1"/>
    </source>
</evidence>
<accession>A0ACC6SEM5</accession>
<protein>
    <submittedName>
        <fullName evidence="1">DUF3231 family protein</fullName>
    </submittedName>
</protein>
<organism evidence="1 2">
    <name type="scientific">Robertmurraya yapensis</name>
    <name type="common">ex Hitch et al 2024</name>
    <dbReference type="NCBI Taxonomy" id="3133160"/>
    <lineage>
        <taxon>Bacteria</taxon>
        <taxon>Bacillati</taxon>
        <taxon>Bacillota</taxon>
        <taxon>Bacilli</taxon>
        <taxon>Bacillales</taxon>
        <taxon>Bacillaceae</taxon>
        <taxon>Robertmurraya</taxon>
    </lineage>
</organism>
<evidence type="ECO:0000313" key="2">
    <source>
        <dbReference type="Proteomes" id="UP001439875"/>
    </source>
</evidence>
<proteinExistence type="predicted"/>
<gene>
    <name evidence="1" type="ORF">WMO40_16375</name>
</gene>
<dbReference type="Proteomes" id="UP001439875">
    <property type="component" value="Unassembled WGS sequence"/>
</dbReference>
<sequence>MEDNNSEQLEKLTAAEMGKLWATYMGNSMSKWILLYFLKHVDDHEIKKLLEHALSLSEEFLLTIKNIFEKENFPIPIGFTEKDANLNAPRLFEDQFYVHYLKYAAKAGMSLYLIAVPLMYREDVKDFFIHTMHATMQLLEEINDILMKKGFIIKPPLIPIPEKVEFVESDFLNGYLGHVRPLHALEVTHLYDNIETNIASKALLLGFSQVVQDKKIKELFLRGSELTQKALQQYMDYLSEANLPFPSTLDHLVTTSTVAPFSDKLMLYHKTDMFSIKIRNFGNSAAVNGRHDIGFMYTRSLISFTLFVEDAIKITINKGWMEKIPEATDRKKIIEKP</sequence>
<name>A0ACC6SEM5_9BACI</name>
<keyword evidence="2" id="KW-1185">Reference proteome</keyword>
<comment type="caution">
    <text evidence="1">The sequence shown here is derived from an EMBL/GenBank/DDBJ whole genome shotgun (WGS) entry which is preliminary data.</text>
</comment>
<reference evidence="1" key="1">
    <citation type="submission" date="2024-03" db="EMBL/GenBank/DDBJ databases">
        <title>Human intestinal bacterial collection.</title>
        <authorList>
            <person name="Pauvert C."/>
            <person name="Hitch T.C.A."/>
            <person name="Clavel T."/>
        </authorList>
    </citation>
    <scope>NUCLEOTIDE SEQUENCE</scope>
    <source>
        <strain evidence="1">CLA-AA-H227</strain>
    </source>
</reference>